<sequence length="42" mass="4293">QGEDVTFAVNDGSVMIDGANVIITDIIGSNGVIHVIDAVILP</sequence>
<dbReference type="SUPFAM" id="SSF82153">
    <property type="entry name" value="FAS1 domain"/>
    <property type="match status" value="1"/>
</dbReference>
<dbReference type="Proteomes" id="UP001321249">
    <property type="component" value="Unassembled WGS sequence"/>
</dbReference>
<accession>A0ABD4XUL4</accession>
<gene>
    <name evidence="2" type="ORF">GKO46_14180</name>
    <name evidence="3" type="ORF">GKO46_14185</name>
</gene>
<evidence type="ECO:0000313" key="4">
    <source>
        <dbReference type="Proteomes" id="UP001321249"/>
    </source>
</evidence>
<evidence type="ECO:0000313" key="3">
    <source>
        <dbReference type="EMBL" id="MDG0868207.1"/>
    </source>
</evidence>
<dbReference type="AlphaFoldDB" id="A0ABD4XUL4"/>
<evidence type="ECO:0000313" key="2">
    <source>
        <dbReference type="EMBL" id="MDG0868206.1"/>
    </source>
</evidence>
<dbReference type="EMBL" id="WMBE01000018">
    <property type="protein sequence ID" value="MDG0868207.1"/>
    <property type="molecule type" value="Genomic_DNA"/>
</dbReference>
<protein>
    <submittedName>
        <fullName evidence="2">Fasciclin domain-containing protein</fullName>
    </submittedName>
</protein>
<evidence type="ECO:0000259" key="1">
    <source>
        <dbReference type="PROSITE" id="PS50213"/>
    </source>
</evidence>
<comment type="caution">
    <text evidence="2">The sequence shown here is derived from an EMBL/GenBank/DDBJ whole genome shotgun (WGS) entry which is preliminary data.</text>
</comment>
<feature type="non-terminal residue" evidence="2">
    <location>
        <position position="1"/>
    </location>
</feature>
<feature type="domain" description="FAS1" evidence="1">
    <location>
        <begin position="1"/>
        <end position="40"/>
    </location>
</feature>
<organism evidence="2 4">
    <name type="scientific">Candidatus Lucifugimonas marina</name>
    <dbReference type="NCBI Taxonomy" id="3038979"/>
    <lineage>
        <taxon>Bacteria</taxon>
        <taxon>Bacillati</taxon>
        <taxon>Chloroflexota</taxon>
        <taxon>Dehalococcoidia</taxon>
        <taxon>SAR202 cluster</taxon>
        <taxon>Candidatus Lucifugimonadales</taxon>
        <taxon>Candidatus Lucifugimonadaceae</taxon>
        <taxon>Candidatus Lucifugimonas</taxon>
    </lineage>
</organism>
<reference evidence="2 4" key="1">
    <citation type="submission" date="2019-11" db="EMBL/GenBank/DDBJ databases">
        <authorList>
            <person name="Cho J.-C."/>
        </authorList>
    </citation>
    <scope>NUCLEOTIDE SEQUENCE [LARGE SCALE GENOMIC DNA]</scope>
    <source>
        <strain evidence="2 4">JH702</strain>
    </source>
</reference>
<dbReference type="InterPro" id="IPR000782">
    <property type="entry name" value="FAS1_domain"/>
</dbReference>
<dbReference type="Gene3D" id="2.30.180.10">
    <property type="entry name" value="FAS1 domain"/>
    <property type="match status" value="1"/>
</dbReference>
<dbReference type="RefSeq" id="WP_342827324.1">
    <property type="nucleotide sequence ID" value="NZ_WMBD01000018.1"/>
</dbReference>
<dbReference type="EMBL" id="WMBE01000017">
    <property type="protein sequence ID" value="MDG0868206.1"/>
    <property type="molecule type" value="Genomic_DNA"/>
</dbReference>
<dbReference type="PROSITE" id="PS50213">
    <property type="entry name" value="FAS1"/>
    <property type="match status" value="1"/>
</dbReference>
<dbReference type="InterPro" id="IPR036378">
    <property type="entry name" value="FAS1_dom_sf"/>
</dbReference>
<dbReference type="Pfam" id="PF02469">
    <property type="entry name" value="Fasciclin"/>
    <property type="match status" value="1"/>
</dbReference>
<proteinExistence type="predicted"/>
<name>A0ABD4XUL4_9CHLR</name>